<evidence type="ECO:0000259" key="4">
    <source>
        <dbReference type="PROSITE" id="PS50943"/>
    </source>
</evidence>
<dbReference type="Pfam" id="PF21716">
    <property type="entry name" value="dnstrm_HI1420"/>
    <property type="match status" value="1"/>
</dbReference>
<dbReference type="PANTHER" id="PTHR40661:SF3">
    <property type="entry name" value="FELS-1 PROPHAGE TRANSCRIPTIONAL REGULATOR"/>
    <property type="match status" value="1"/>
</dbReference>
<dbReference type="CDD" id="cd00093">
    <property type="entry name" value="HTH_XRE"/>
    <property type="match status" value="1"/>
</dbReference>
<reference evidence="5 6" key="1">
    <citation type="submission" date="2020-04" db="EMBL/GenBank/DDBJ databases">
        <authorList>
            <consortium name="Desulfovibrio sp. FSS-1 genome sequencing consortium"/>
            <person name="Shimoshige H."/>
            <person name="Kobayashi H."/>
            <person name="Maekawa T."/>
        </authorList>
    </citation>
    <scope>NUCLEOTIDE SEQUENCE [LARGE SCALE GENOMIC DNA]</scope>
    <source>
        <strain evidence="5 6">SIID29052-01</strain>
    </source>
</reference>
<feature type="domain" description="HTH cro/C1-type" evidence="4">
    <location>
        <begin position="22"/>
        <end position="68"/>
    </location>
</feature>
<gene>
    <name evidence="5" type="ORF">NNJEOMEG_01677</name>
</gene>
<dbReference type="GO" id="GO:0003677">
    <property type="term" value="F:DNA binding"/>
    <property type="evidence" value="ECO:0007669"/>
    <property type="project" value="UniProtKB-KW"/>
</dbReference>
<dbReference type="SMART" id="SM00530">
    <property type="entry name" value="HTH_XRE"/>
    <property type="match status" value="1"/>
</dbReference>
<evidence type="ECO:0000313" key="6">
    <source>
        <dbReference type="Proteomes" id="UP000494245"/>
    </source>
</evidence>
<evidence type="ECO:0000313" key="5">
    <source>
        <dbReference type="EMBL" id="GFK93841.1"/>
    </source>
</evidence>
<dbReference type="Pfam" id="PF00717">
    <property type="entry name" value="Peptidase_S24"/>
    <property type="match status" value="1"/>
</dbReference>
<dbReference type="Gene3D" id="2.10.109.10">
    <property type="entry name" value="Umud Fragment, subunit A"/>
    <property type="match status" value="1"/>
</dbReference>
<dbReference type="PANTHER" id="PTHR40661">
    <property type="match status" value="1"/>
</dbReference>
<dbReference type="RefSeq" id="WP_173083282.1">
    <property type="nucleotide sequence ID" value="NZ_BLTE01000006.1"/>
</dbReference>
<accession>A0A6V8LTD7</accession>
<name>A0A6V8LTD7_9BACT</name>
<dbReference type="EMBL" id="BLTE01000006">
    <property type="protein sequence ID" value="GFK93841.1"/>
    <property type="molecule type" value="Genomic_DNA"/>
</dbReference>
<dbReference type="InterPro" id="IPR036286">
    <property type="entry name" value="LexA/Signal_pep-like_sf"/>
</dbReference>
<dbReference type="InterPro" id="IPR015927">
    <property type="entry name" value="Peptidase_S24_S26A/B/C"/>
</dbReference>
<reference evidence="5 6" key="2">
    <citation type="submission" date="2020-05" db="EMBL/GenBank/DDBJ databases">
        <title>Draft genome sequence of Desulfovibrio sp. strainFSS-1.</title>
        <authorList>
            <person name="Shimoshige H."/>
            <person name="Kobayashi H."/>
            <person name="Maekawa T."/>
        </authorList>
    </citation>
    <scope>NUCLEOTIDE SEQUENCE [LARGE SCALE GENOMIC DNA]</scope>
    <source>
        <strain evidence="5 6">SIID29052-01</strain>
    </source>
</reference>
<comment type="caution">
    <text evidence="5">The sequence shown here is derived from an EMBL/GenBank/DDBJ whole genome shotgun (WGS) entry which is preliminary data.</text>
</comment>
<dbReference type="Proteomes" id="UP000494245">
    <property type="component" value="Unassembled WGS sequence"/>
</dbReference>
<keyword evidence="3" id="KW-0804">Transcription</keyword>
<dbReference type="InterPro" id="IPR010982">
    <property type="entry name" value="Lambda_DNA-bd_dom_sf"/>
</dbReference>
<dbReference type="InterPro" id="IPR001387">
    <property type="entry name" value="Cro/C1-type_HTH"/>
</dbReference>
<dbReference type="SUPFAM" id="SSF47413">
    <property type="entry name" value="lambda repressor-like DNA-binding domains"/>
    <property type="match status" value="1"/>
</dbReference>
<sequence>MNMVEKVKQGIVRLAREHGGPSALAEKSGVGQPNVSKFLSGKAIPRFDTVARILETLGARILFPDDERDTTRPVVFVSARRSGGTSEQTSPPAPENYMAVPLAQGSVAAGPGLVPEDAVRGWVLAMKDQASIRYRTNLVAMEVGRGQESMAPTLHPLDIVLVDRDDFRPEPDGSIFLVREPGPDAEVAVKRVYTSRKEGQTLLTFVSDNPDKRSYPPSVHSLEGDYQGDLRRAIVGRVVWSWSDMTRK</sequence>
<proteinExistence type="predicted"/>
<dbReference type="InterPro" id="IPR014057">
    <property type="entry name" value="HI1420"/>
</dbReference>
<dbReference type="AlphaFoldDB" id="A0A6V8LTD7"/>
<dbReference type="SUPFAM" id="SSF51306">
    <property type="entry name" value="LexA/Signal peptidase"/>
    <property type="match status" value="1"/>
</dbReference>
<evidence type="ECO:0000256" key="2">
    <source>
        <dbReference type="ARBA" id="ARBA00023125"/>
    </source>
</evidence>
<keyword evidence="2" id="KW-0238">DNA-binding</keyword>
<dbReference type="CDD" id="cd06462">
    <property type="entry name" value="Peptidase_S24_S26"/>
    <property type="match status" value="1"/>
</dbReference>
<keyword evidence="6" id="KW-1185">Reference proteome</keyword>
<dbReference type="PROSITE" id="PS50943">
    <property type="entry name" value="HTH_CROC1"/>
    <property type="match status" value="1"/>
</dbReference>
<organism evidence="5 6">
    <name type="scientific">Fundidesulfovibrio magnetotacticus</name>
    <dbReference type="NCBI Taxonomy" id="2730080"/>
    <lineage>
        <taxon>Bacteria</taxon>
        <taxon>Pseudomonadati</taxon>
        <taxon>Thermodesulfobacteriota</taxon>
        <taxon>Desulfovibrionia</taxon>
        <taxon>Desulfovibrionales</taxon>
        <taxon>Desulfovibrionaceae</taxon>
        <taxon>Fundidesulfovibrio</taxon>
    </lineage>
</organism>
<protein>
    <recommendedName>
        <fullName evidence="4">HTH cro/C1-type domain-containing protein</fullName>
    </recommendedName>
</protein>
<evidence type="ECO:0000256" key="3">
    <source>
        <dbReference type="ARBA" id="ARBA00023163"/>
    </source>
</evidence>
<evidence type="ECO:0000256" key="1">
    <source>
        <dbReference type="ARBA" id="ARBA00023015"/>
    </source>
</evidence>
<keyword evidence="1" id="KW-0805">Transcription regulation</keyword>